<protein>
    <submittedName>
        <fullName evidence="1">Uncharacterized protein</fullName>
    </submittedName>
</protein>
<evidence type="ECO:0000313" key="1">
    <source>
        <dbReference type="EMBL" id="TMS04388.1"/>
    </source>
</evidence>
<gene>
    <name evidence="1" type="ORF">E3U43_009545</name>
</gene>
<comment type="caution">
    <text evidence="1">The sequence shown here is derived from an EMBL/GenBank/DDBJ whole genome shotgun (WGS) entry which is preliminary data.</text>
</comment>
<organism evidence="1 2">
    <name type="scientific">Larimichthys crocea</name>
    <name type="common">Large yellow croaker</name>
    <name type="synonym">Pseudosciaena crocea</name>
    <dbReference type="NCBI Taxonomy" id="215358"/>
    <lineage>
        <taxon>Eukaryota</taxon>
        <taxon>Metazoa</taxon>
        <taxon>Chordata</taxon>
        <taxon>Craniata</taxon>
        <taxon>Vertebrata</taxon>
        <taxon>Euteleostomi</taxon>
        <taxon>Actinopterygii</taxon>
        <taxon>Neopterygii</taxon>
        <taxon>Teleostei</taxon>
        <taxon>Neoteleostei</taxon>
        <taxon>Acanthomorphata</taxon>
        <taxon>Eupercaria</taxon>
        <taxon>Sciaenidae</taxon>
        <taxon>Larimichthys</taxon>
    </lineage>
</organism>
<proteinExistence type="predicted"/>
<sequence length="1767" mass="196388">MKRATENQGNTRSLSDYFSPRSKAKDHALQQRPLPHFASFLQETPMKPSQVPNQLPYPPPRRMLPLQSPELCHRDRLGPPRQPPHHLGPIHSAGFVPSSPTNTGPSVNRLHPTPRDKLGSLHHSAQPPGSYCSRLASVNPTNSGPTANKLQSSHSLSSHIRRDQVPESKVTLSYSGSKHVTAQRQESYKVQSSDVRSATPTVQLHRPPMTSPYNPRAAQEVCPLSHSDSVHWSPGNNQWPLRGYQPSPNNQSDRSVSSSLTTMHSAVAPCQDQQHKQTPSSEKLIPAVDLNSQKRHMEFEDCKNTAKKLCLQSANSGKAQTPNLTVGNSLCTSLVSQPSSGNSSGLELSPKTTNSQLCTEPAFGQSTYLELSSTFKPTLSSCASPKPCLKRQSSVGASDKQPYLNSSQNQTMKVIELKLSPKPGEESLKKRSEEKDKSSSLLSTEVPQKDTGSAPDFQLGSSLSGHPHRSPPGLQLKTPSKGNQEEESRKSDSRTPKPVSKSHSGCRTGERNKTARSRRPVAIPDDIDALFTPDPMTFVVSHGQKVPKPRIDVATSKAHTSEKSSSSTVSSSSTTVTGSLCRKTQNSVVTGSPHVADTKVAPPSQVSMPTVALERVKLENLRTFFPKDSELKNSPNTSSGRQLKDESVKSHDKHTSLLPNNVRPCTIETTNAAASERTSTPHCSPSPLLERQASEGSRKQVNEVDPIDVELDLGLSFALDLDLTQSSQSSEEEQLLSLQEMMERVTKPPDTPEKGAFSEPSTPGHHSSQSKTLPLPSNTKTGIYKNNLDQMLKEINNNKKAKEIEIQLLTACKEDLLRIAEYEEAEENREEGISSEHQEFLQRYSLMSSAIREVPPGEVVFNLEKFGRIFNQNTLQLRQCMVNPQGTAQKTLLWEDIYIKSESPSSNGEQSTFPEHNCNSILKYLSYCMDLCPRAYSDSELLLLLTVVGRVGLDTRLMLQSSVELYPLQYKIVNNIRDWSNMLPRICLALTDLTDDHHNMCLLVQLLPDNTRGKQLRRHLSLSMISKLLDGNCTYRPTEKEIRLSELRPYLPRMQPSTLLRGMLSSSSRGQKDRDDMTILDQQSYYLCYSLLTLANEASNFQFFPAHQKEQLLYMCSELETHVKCDIRESEKCLYRSKVKDLVARIYTKWQMLLQRTRPLHGKLYDYWKPLPVDTLTSSQEEQEIEVDNRVNEEGPVMVEDEEETSGTEANEALIISEENKDGDNMMDDKIDTVDDTKSEEMEGDDMMDDTNETEDTTELALGELSHETPEMEPQVHEESEAMEEQITAGNIEHNKAETENPNETREACQREQRLIVVDCSRPEVFKMSGLLEGIANGPSRSEHSEKDAQIWERPWTLEEMRQSSADWSLAADSGLFLFLQDFSQRMLSKTHEIEKQLDSLIRDTKATDSCLHSVFNDFLMLSNTQFIENRVYDEEVEETIPKADTLEKQPEQEKTREQKEAELIPKMQEAVNYGLRVLESAFEHLDIKAGNSDSEDEEITDRVEAILEPKDLYVDRPLPYLIGSQAFMEQEDVGLGDLSSDEMSVDSDRDSVIDSEDGKEVVQSDEDSDQEEEEGHNNIKKTTGPSSFADELAARIKGEPVNKPEGDRASLTSKKKSKVRKEPKPAKSQAAEDDSDDMFKPPKMDDDDFSPFGGKSGLFSGGRGLFDDDDEGDLFSEAPKPPVSEQKKVDETRKSTAQAAESDKPAKKIPAGAISIFPDNSLFSSGNDSDSVESKENGTPTASKQVPTGAGVGVGGGGGGLFDDED</sequence>
<dbReference type="Proteomes" id="UP000793456">
    <property type="component" value="Chromosome XXI"/>
</dbReference>
<evidence type="ECO:0000313" key="2">
    <source>
        <dbReference type="Proteomes" id="UP000793456"/>
    </source>
</evidence>
<accession>A0ACD3QCX9</accession>
<name>A0ACD3QCX9_LARCR</name>
<keyword evidence="2" id="KW-1185">Reference proteome</keyword>
<dbReference type="EMBL" id="CM011694">
    <property type="protein sequence ID" value="TMS04388.1"/>
    <property type="molecule type" value="Genomic_DNA"/>
</dbReference>
<reference evidence="1" key="1">
    <citation type="submission" date="2018-11" db="EMBL/GenBank/DDBJ databases">
        <title>The sequence and de novo assembly of Larimichthys crocea genome using PacBio and Hi-C technologies.</title>
        <authorList>
            <person name="Xu P."/>
            <person name="Chen B."/>
            <person name="Zhou Z."/>
            <person name="Ke Q."/>
            <person name="Wu Y."/>
            <person name="Bai H."/>
            <person name="Pu F."/>
        </authorList>
    </citation>
    <scope>NUCLEOTIDE SEQUENCE</scope>
    <source>
        <tissue evidence="1">Muscle</tissue>
    </source>
</reference>